<evidence type="ECO:0000313" key="9">
    <source>
        <dbReference type="EMBL" id="KEJ93112.1"/>
    </source>
</evidence>
<dbReference type="SUPFAM" id="SSF53137">
    <property type="entry name" value="Translational machinery components"/>
    <property type="match status" value="1"/>
</dbReference>
<reference evidence="9 10" key="1">
    <citation type="submission" date="2014-04" db="EMBL/GenBank/DDBJ databases">
        <title>Draft Genome Sequence of Synergistes jonesii.</title>
        <authorList>
            <person name="Coil D.A."/>
            <person name="Eisen J.A."/>
            <person name="Holland-Moritz H.E."/>
        </authorList>
    </citation>
    <scope>NUCLEOTIDE SEQUENCE [LARGE SCALE GENOMIC DNA]</scope>
    <source>
        <strain evidence="9 10">78-1</strain>
    </source>
</reference>
<comment type="similarity">
    <text evidence="1 8">Belongs to the universal ribosomal protein uL18 family.</text>
</comment>
<accession>A0A073J5W9</accession>
<dbReference type="AlphaFoldDB" id="A0A073J5W9"/>
<dbReference type="Proteomes" id="UP000027665">
    <property type="component" value="Unassembled WGS sequence"/>
</dbReference>
<comment type="subunit">
    <text evidence="8">Part of the 50S ribosomal subunit; part of the 5S rRNA/L5/L18/L25 subcomplex. Contacts the 5S and 23S rRNAs.</text>
</comment>
<dbReference type="NCBIfam" id="TIGR00060">
    <property type="entry name" value="L18_bact"/>
    <property type="match status" value="1"/>
</dbReference>
<protein>
    <recommendedName>
        <fullName evidence="6 8">Large ribosomal subunit protein uL18</fullName>
    </recommendedName>
</protein>
<proteinExistence type="inferred from homology"/>
<evidence type="ECO:0000256" key="3">
    <source>
        <dbReference type="ARBA" id="ARBA00022884"/>
    </source>
</evidence>
<dbReference type="PANTHER" id="PTHR12899:SF3">
    <property type="entry name" value="LARGE RIBOSOMAL SUBUNIT PROTEIN UL18M"/>
    <property type="match status" value="1"/>
</dbReference>
<dbReference type="eggNOG" id="COG0256">
    <property type="taxonomic scope" value="Bacteria"/>
</dbReference>
<evidence type="ECO:0000256" key="1">
    <source>
        <dbReference type="ARBA" id="ARBA00007116"/>
    </source>
</evidence>
<evidence type="ECO:0000256" key="6">
    <source>
        <dbReference type="ARBA" id="ARBA00035197"/>
    </source>
</evidence>
<dbReference type="STRING" id="2754.EH55_12455"/>
<gene>
    <name evidence="8" type="primary">rplR</name>
    <name evidence="9" type="ORF">EH55_12455</name>
</gene>
<dbReference type="GO" id="GO:0008097">
    <property type="term" value="F:5S rRNA binding"/>
    <property type="evidence" value="ECO:0007669"/>
    <property type="project" value="TreeGrafter"/>
</dbReference>
<organism evidence="9 10">
    <name type="scientific">Synergistes jonesii</name>
    <dbReference type="NCBI Taxonomy" id="2754"/>
    <lineage>
        <taxon>Bacteria</taxon>
        <taxon>Thermotogati</taxon>
        <taxon>Synergistota</taxon>
        <taxon>Synergistia</taxon>
        <taxon>Synergistales</taxon>
        <taxon>Synergistaceae</taxon>
        <taxon>Synergistes</taxon>
    </lineage>
</organism>
<keyword evidence="5 8" id="KW-0687">Ribonucleoprotein</keyword>
<dbReference type="EMBL" id="JMKI01000006">
    <property type="protein sequence ID" value="KEJ93112.1"/>
    <property type="molecule type" value="Genomic_DNA"/>
</dbReference>
<dbReference type="GeneID" id="90982776"/>
<dbReference type="Pfam" id="PF00861">
    <property type="entry name" value="Ribosomal_L18p"/>
    <property type="match status" value="1"/>
</dbReference>
<dbReference type="RefSeq" id="WP_037974459.1">
    <property type="nucleotide sequence ID" value="NZ_CALIAO010000046.1"/>
</dbReference>
<evidence type="ECO:0000256" key="2">
    <source>
        <dbReference type="ARBA" id="ARBA00022730"/>
    </source>
</evidence>
<dbReference type="InterPro" id="IPR005484">
    <property type="entry name" value="Ribosomal_uL18_bac/plant/anim"/>
</dbReference>
<comment type="function">
    <text evidence="7 8">This is one of the proteins that bind and probably mediate the attachment of the 5S RNA into the large ribosomal subunit, where it forms part of the central protuberance.</text>
</comment>
<dbReference type="Gene3D" id="3.30.420.100">
    <property type="match status" value="1"/>
</dbReference>
<dbReference type="InterPro" id="IPR057268">
    <property type="entry name" value="Ribosomal_L18"/>
</dbReference>
<keyword evidence="2 8" id="KW-0699">rRNA-binding</keyword>
<evidence type="ECO:0000313" key="10">
    <source>
        <dbReference type="Proteomes" id="UP000027665"/>
    </source>
</evidence>
<dbReference type="OrthoDB" id="9810939at2"/>
<dbReference type="CDD" id="cd00432">
    <property type="entry name" value="Ribosomal_L18_L5e"/>
    <property type="match status" value="1"/>
</dbReference>
<name>A0A073J5W9_9BACT</name>
<evidence type="ECO:0000256" key="7">
    <source>
        <dbReference type="ARBA" id="ARBA00053375"/>
    </source>
</evidence>
<dbReference type="InterPro" id="IPR004389">
    <property type="entry name" value="Ribosomal_uL18_bac-type"/>
</dbReference>
<dbReference type="HAMAP" id="MF_01337_B">
    <property type="entry name" value="Ribosomal_uL18_B"/>
    <property type="match status" value="1"/>
</dbReference>
<sequence>MINNRSRNEMREVRHRRLRRHLSGTGERPRLAVFGSLKHIFAQVIDDEKGHTLVSASTVQDKFENLKSTGNQEAAKAVGKLIAERALANGITEVVFDRGGHLYHGRIKAFAEAAREAGLKF</sequence>
<dbReference type="GO" id="GO:0003735">
    <property type="term" value="F:structural constituent of ribosome"/>
    <property type="evidence" value="ECO:0007669"/>
    <property type="project" value="InterPro"/>
</dbReference>
<keyword evidence="10" id="KW-1185">Reference proteome</keyword>
<keyword evidence="3 8" id="KW-0694">RNA-binding</keyword>
<dbReference type="PANTHER" id="PTHR12899">
    <property type="entry name" value="39S RIBOSOMAL PROTEIN L18, MITOCHONDRIAL"/>
    <property type="match status" value="1"/>
</dbReference>
<dbReference type="GO" id="GO:0022625">
    <property type="term" value="C:cytosolic large ribosomal subunit"/>
    <property type="evidence" value="ECO:0007669"/>
    <property type="project" value="TreeGrafter"/>
</dbReference>
<comment type="caution">
    <text evidence="9">The sequence shown here is derived from an EMBL/GenBank/DDBJ whole genome shotgun (WGS) entry which is preliminary data.</text>
</comment>
<keyword evidence="4 8" id="KW-0689">Ribosomal protein</keyword>
<evidence type="ECO:0000256" key="4">
    <source>
        <dbReference type="ARBA" id="ARBA00022980"/>
    </source>
</evidence>
<evidence type="ECO:0000256" key="5">
    <source>
        <dbReference type="ARBA" id="ARBA00023274"/>
    </source>
</evidence>
<dbReference type="GO" id="GO:0006412">
    <property type="term" value="P:translation"/>
    <property type="evidence" value="ECO:0007669"/>
    <property type="project" value="UniProtKB-UniRule"/>
</dbReference>
<dbReference type="FunFam" id="3.30.420.100:FF:000001">
    <property type="entry name" value="50S ribosomal protein L18"/>
    <property type="match status" value="1"/>
</dbReference>
<evidence type="ECO:0000256" key="8">
    <source>
        <dbReference type="HAMAP-Rule" id="MF_01337"/>
    </source>
</evidence>